<keyword evidence="4" id="KW-1185">Reference proteome</keyword>
<feature type="domain" description="Chitin-binding type-2" evidence="2">
    <location>
        <begin position="88"/>
        <end position="143"/>
    </location>
</feature>
<dbReference type="InterPro" id="IPR036508">
    <property type="entry name" value="Chitin-bd_dom_sf"/>
</dbReference>
<evidence type="ECO:0000313" key="4">
    <source>
        <dbReference type="Proteomes" id="UP001431783"/>
    </source>
</evidence>
<evidence type="ECO:0000259" key="2">
    <source>
        <dbReference type="SMART" id="SM00494"/>
    </source>
</evidence>
<comment type="caution">
    <text evidence="3">The sequence shown here is derived from an EMBL/GenBank/DDBJ whole genome shotgun (WGS) entry which is preliminary data.</text>
</comment>
<dbReference type="InterPro" id="IPR002557">
    <property type="entry name" value="Chitin-bd_dom"/>
</dbReference>
<reference evidence="3 4" key="1">
    <citation type="submission" date="2023-03" db="EMBL/GenBank/DDBJ databases">
        <title>Genome insight into feeding habits of ladybird beetles.</title>
        <authorList>
            <person name="Li H.-S."/>
            <person name="Huang Y.-H."/>
            <person name="Pang H."/>
        </authorList>
    </citation>
    <scope>NUCLEOTIDE SEQUENCE [LARGE SCALE GENOMIC DNA]</scope>
    <source>
        <strain evidence="3">SYSU_2023b</strain>
        <tissue evidence="3">Whole body</tissue>
    </source>
</reference>
<dbReference type="Proteomes" id="UP001431783">
    <property type="component" value="Unassembled WGS sequence"/>
</dbReference>
<feature type="signal peptide" evidence="1">
    <location>
        <begin position="1"/>
        <end position="17"/>
    </location>
</feature>
<dbReference type="GO" id="GO:0005576">
    <property type="term" value="C:extracellular region"/>
    <property type="evidence" value="ECO:0007669"/>
    <property type="project" value="InterPro"/>
</dbReference>
<evidence type="ECO:0000256" key="1">
    <source>
        <dbReference type="SAM" id="SignalP"/>
    </source>
</evidence>
<feature type="chain" id="PRO_5043901136" description="Chitin-binding type-2 domain-containing protein" evidence="1">
    <location>
        <begin position="18"/>
        <end position="209"/>
    </location>
</feature>
<organism evidence="3 4">
    <name type="scientific">Henosepilachna vigintioctopunctata</name>
    <dbReference type="NCBI Taxonomy" id="420089"/>
    <lineage>
        <taxon>Eukaryota</taxon>
        <taxon>Metazoa</taxon>
        <taxon>Ecdysozoa</taxon>
        <taxon>Arthropoda</taxon>
        <taxon>Hexapoda</taxon>
        <taxon>Insecta</taxon>
        <taxon>Pterygota</taxon>
        <taxon>Neoptera</taxon>
        <taxon>Endopterygota</taxon>
        <taxon>Coleoptera</taxon>
        <taxon>Polyphaga</taxon>
        <taxon>Cucujiformia</taxon>
        <taxon>Coccinelloidea</taxon>
        <taxon>Coccinellidae</taxon>
        <taxon>Epilachninae</taxon>
        <taxon>Epilachnini</taxon>
        <taxon>Henosepilachna</taxon>
    </lineage>
</organism>
<dbReference type="Gene3D" id="2.170.140.10">
    <property type="entry name" value="Chitin binding domain"/>
    <property type="match status" value="1"/>
</dbReference>
<dbReference type="EMBL" id="JARQZJ010000091">
    <property type="protein sequence ID" value="KAK9883065.1"/>
    <property type="molecule type" value="Genomic_DNA"/>
</dbReference>
<dbReference type="GO" id="GO:0008061">
    <property type="term" value="F:chitin binding"/>
    <property type="evidence" value="ECO:0007669"/>
    <property type="project" value="InterPro"/>
</dbReference>
<gene>
    <name evidence="3" type="ORF">WA026_001270</name>
</gene>
<dbReference type="AlphaFoldDB" id="A0AAW1UPW8"/>
<dbReference type="SUPFAM" id="SSF57625">
    <property type="entry name" value="Invertebrate chitin-binding proteins"/>
    <property type="match status" value="1"/>
</dbReference>
<sequence length="209" mass="22852">MKSFIILCAISVGIVASANPLIRFLGEDNKCKATGPTCLSCSERVTCIKEGDNYIEINKQTCPTGSTCLAGSCISIANPGCDYTNLDFPCQYQGAYPHPGDWTKYVFCVKEETGTYTAYVQNCEDGAAYDPLTTYCNKDVKNINPSTFPVQPCVSESQLPEALEGNPTIYMYCAPYSADNKILYPFLRACPKGGIYQNGECQINLKITN</sequence>
<dbReference type="SMART" id="SM00494">
    <property type="entry name" value="ChtBD2"/>
    <property type="match status" value="1"/>
</dbReference>
<evidence type="ECO:0000313" key="3">
    <source>
        <dbReference type="EMBL" id="KAK9883065.1"/>
    </source>
</evidence>
<name>A0AAW1UPW8_9CUCU</name>
<accession>A0AAW1UPW8</accession>
<protein>
    <recommendedName>
        <fullName evidence="2">Chitin-binding type-2 domain-containing protein</fullName>
    </recommendedName>
</protein>
<proteinExistence type="predicted"/>
<keyword evidence="1" id="KW-0732">Signal</keyword>